<reference evidence="6 7" key="1">
    <citation type="journal article" date="2017" name="Nature">
        <title>The Apostasia genome and the evolution of orchids.</title>
        <authorList>
            <person name="Zhang G.Q."/>
            <person name="Liu K.W."/>
            <person name="Li Z."/>
            <person name="Lohaus R."/>
            <person name="Hsiao Y.Y."/>
            <person name="Niu S.C."/>
            <person name="Wang J.Y."/>
            <person name="Lin Y.C."/>
            <person name="Xu Q."/>
            <person name="Chen L.J."/>
            <person name="Yoshida K."/>
            <person name="Fujiwara S."/>
            <person name="Wang Z.W."/>
            <person name="Zhang Y.Q."/>
            <person name="Mitsuda N."/>
            <person name="Wang M."/>
            <person name="Liu G.H."/>
            <person name="Pecoraro L."/>
            <person name="Huang H.X."/>
            <person name="Xiao X.J."/>
            <person name="Lin M."/>
            <person name="Wu X.Y."/>
            <person name="Wu W.L."/>
            <person name="Chen Y.Y."/>
            <person name="Chang S.B."/>
            <person name="Sakamoto S."/>
            <person name="Ohme-Takagi M."/>
            <person name="Yagi M."/>
            <person name="Zeng S.J."/>
            <person name="Shen C.Y."/>
            <person name="Yeh C.M."/>
            <person name="Luo Y.B."/>
            <person name="Tsai W.C."/>
            <person name="Van de Peer Y."/>
            <person name="Liu Z.J."/>
        </authorList>
    </citation>
    <scope>NUCLEOTIDE SEQUENCE [LARGE SCALE GENOMIC DNA]</scope>
    <source>
        <strain evidence="7">cv. Shenzhen</strain>
        <tissue evidence="6">Stem</tissue>
    </source>
</reference>
<dbReference type="SMART" id="SM00015">
    <property type="entry name" value="IQ"/>
    <property type="match status" value="1"/>
</dbReference>
<dbReference type="Pfam" id="PF00612">
    <property type="entry name" value="IQ"/>
    <property type="match status" value="1"/>
</dbReference>
<evidence type="ECO:0000313" key="7">
    <source>
        <dbReference type="Proteomes" id="UP000236161"/>
    </source>
</evidence>
<comment type="similarity">
    <text evidence="2">Belongs to the IQD family.</text>
</comment>
<dbReference type="InterPro" id="IPR000048">
    <property type="entry name" value="IQ_motif_EF-hand-BS"/>
</dbReference>
<keyword evidence="1" id="KW-0112">Calmodulin-binding</keyword>
<dbReference type="Gene3D" id="1.20.5.190">
    <property type="match status" value="1"/>
</dbReference>
<feature type="region of interest" description="Disordered" evidence="4">
    <location>
        <begin position="340"/>
        <end position="389"/>
    </location>
</feature>
<evidence type="ECO:0000259" key="5">
    <source>
        <dbReference type="Pfam" id="PF13178"/>
    </source>
</evidence>
<evidence type="ECO:0000256" key="2">
    <source>
        <dbReference type="ARBA" id="ARBA00024341"/>
    </source>
</evidence>
<organism evidence="6 7">
    <name type="scientific">Apostasia shenzhenica</name>
    <dbReference type="NCBI Taxonomy" id="1088818"/>
    <lineage>
        <taxon>Eukaryota</taxon>
        <taxon>Viridiplantae</taxon>
        <taxon>Streptophyta</taxon>
        <taxon>Embryophyta</taxon>
        <taxon>Tracheophyta</taxon>
        <taxon>Spermatophyta</taxon>
        <taxon>Magnoliopsida</taxon>
        <taxon>Liliopsida</taxon>
        <taxon>Asparagales</taxon>
        <taxon>Orchidaceae</taxon>
        <taxon>Apostasioideae</taxon>
        <taxon>Apostasia</taxon>
    </lineage>
</organism>
<gene>
    <name evidence="6" type="primary">IQD1</name>
    <name evidence="6" type="ORF">AXF42_Ash018608</name>
</gene>
<evidence type="ECO:0000256" key="3">
    <source>
        <dbReference type="ARBA" id="ARBA00024378"/>
    </source>
</evidence>
<dbReference type="CDD" id="cd23767">
    <property type="entry name" value="IQCD"/>
    <property type="match status" value="1"/>
</dbReference>
<dbReference type="InterPro" id="IPR025064">
    <property type="entry name" value="DUF4005"/>
</dbReference>
<dbReference type="AlphaFoldDB" id="A0A2I0B1F4"/>
<dbReference type="EMBL" id="KZ451927">
    <property type="protein sequence ID" value="PKA61627.1"/>
    <property type="molecule type" value="Genomic_DNA"/>
</dbReference>
<dbReference type="PANTHER" id="PTHR32295:SF6">
    <property type="entry name" value="PROTEIN IQ-DOMAIN 18"/>
    <property type="match status" value="1"/>
</dbReference>
<dbReference type="Proteomes" id="UP000236161">
    <property type="component" value="Unassembled WGS sequence"/>
</dbReference>
<dbReference type="STRING" id="1088818.A0A2I0B1F4"/>
<evidence type="ECO:0000313" key="6">
    <source>
        <dbReference type="EMBL" id="PKA61627.1"/>
    </source>
</evidence>
<proteinExistence type="inferred from homology"/>
<protein>
    <submittedName>
        <fullName evidence="6">Protein IQ-domain 1</fullName>
    </submittedName>
</protein>
<name>A0A2I0B1F4_9ASPA</name>
<dbReference type="GO" id="GO:0005516">
    <property type="term" value="F:calmodulin binding"/>
    <property type="evidence" value="ECO:0007669"/>
    <property type="project" value="UniProtKB-KW"/>
</dbReference>
<dbReference type="PROSITE" id="PS50096">
    <property type="entry name" value="IQ"/>
    <property type="match status" value="2"/>
</dbReference>
<feature type="compositionally biased region" description="Low complexity" evidence="4">
    <location>
        <begin position="340"/>
        <end position="355"/>
    </location>
</feature>
<feature type="region of interest" description="Disordered" evidence="4">
    <location>
        <begin position="291"/>
        <end position="311"/>
    </location>
</feature>
<comment type="subunit">
    <text evidence="3">Binds to multiple calmodulin (CaM) in the presence of Ca(2+) and CaM-like proteins.</text>
</comment>
<evidence type="ECO:0000256" key="4">
    <source>
        <dbReference type="SAM" id="MobiDB-lite"/>
    </source>
</evidence>
<evidence type="ECO:0000256" key="1">
    <source>
        <dbReference type="ARBA" id="ARBA00022860"/>
    </source>
</evidence>
<keyword evidence="7" id="KW-1185">Reference proteome</keyword>
<accession>A0A2I0B1F4</accession>
<dbReference type="OrthoDB" id="776767at2759"/>
<feature type="domain" description="DUF4005" evidence="5">
    <location>
        <begin position="297"/>
        <end position="383"/>
    </location>
</feature>
<sequence>MKPWRSCLNVALAQKREKKRWVFRKPLAGGEPRARTLTVTAPSLAAVTEVATEEQRQRAIAVAVATAATAKAAAAAAKAAAEVVRLTSSAANLALERAAIIIQTAFRGYLARMALRALKGLVKIQALVRGGNVRKQASMTLRCMQALARSQARMREQRLRIAQEAAGHRSWQSSFIHGQKKKGTMVRDEIGFIDDWEESNRTVDEIREIMRSRKEADLKREKLISQEARRCKGLEVEEEEEKQSPTRWMDQWIASRASWDSGGFRRMGRLSTACRREAVKTVEVDLPAGDIRRIHQASSPSTPSVSSGRSFQARSASPRCACYNPSPPQPPAVAVPNYMAATESARARARSQSAPRPRPTTPEREGVSSVRKRLSFPGEEQGSLRSPSFKALNGRLMAAGERSKASSSCTESVR</sequence>
<feature type="compositionally biased region" description="Low complexity" evidence="4">
    <location>
        <begin position="298"/>
        <end position="310"/>
    </location>
</feature>
<dbReference type="Pfam" id="PF13178">
    <property type="entry name" value="DUF4005"/>
    <property type="match status" value="1"/>
</dbReference>
<dbReference type="PANTHER" id="PTHR32295">
    <property type="entry name" value="IQ-DOMAIN 5-RELATED"/>
    <property type="match status" value="1"/>
</dbReference>